<dbReference type="AlphaFoldDB" id="A0A840RP28"/>
<protein>
    <submittedName>
        <fullName evidence="1">Uncharacterized protein</fullName>
    </submittedName>
</protein>
<proteinExistence type="predicted"/>
<evidence type="ECO:0000313" key="2">
    <source>
        <dbReference type="Proteomes" id="UP000571084"/>
    </source>
</evidence>
<dbReference type="Proteomes" id="UP000571084">
    <property type="component" value="Unassembled WGS sequence"/>
</dbReference>
<comment type="caution">
    <text evidence="1">The sequence shown here is derived from an EMBL/GenBank/DDBJ whole genome shotgun (WGS) entry which is preliminary data.</text>
</comment>
<reference evidence="1 2" key="1">
    <citation type="submission" date="2020-08" db="EMBL/GenBank/DDBJ databases">
        <title>Genomic Encyclopedia of Type Strains, Phase IV (KMG-IV): sequencing the most valuable type-strain genomes for metagenomic binning, comparative biology and taxonomic classification.</title>
        <authorList>
            <person name="Goeker M."/>
        </authorList>
    </citation>
    <scope>NUCLEOTIDE SEQUENCE [LARGE SCALE GENOMIC DNA]</scope>
    <source>
        <strain evidence="1 2">DSM 23240</strain>
    </source>
</reference>
<gene>
    <name evidence="1" type="ORF">HNR39_001340</name>
</gene>
<dbReference type="EMBL" id="JACHHQ010000002">
    <property type="protein sequence ID" value="MBB5199513.1"/>
    <property type="molecule type" value="Genomic_DNA"/>
</dbReference>
<evidence type="ECO:0000313" key="1">
    <source>
        <dbReference type="EMBL" id="MBB5199513.1"/>
    </source>
</evidence>
<accession>A0A840RP28</accession>
<keyword evidence="2" id="KW-1185">Reference proteome</keyword>
<organism evidence="1 2">
    <name type="scientific">Glaciimonas immobilis</name>
    <dbReference type="NCBI Taxonomy" id="728004"/>
    <lineage>
        <taxon>Bacteria</taxon>
        <taxon>Pseudomonadati</taxon>
        <taxon>Pseudomonadota</taxon>
        <taxon>Betaproteobacteria</taxon>
        <taxon>Burkholderiales</taxon>
        <taxon>Oxalobacteraceae</taxon>
        <taxon>Glaciimonas</taxon>
    </lineage>
</organism>
<name>A0A840RP28_9BURK</name>
<sequence length="29" mass="3384">MMLPNGLYAREEQQITIIVIKNDTYEVSN</sequence>